<keyword evidence="2" id="KW-0813">Transport</keyword>
<evidence type="ECO:0000256" key="5">
    <source>
        <dbReference type="ARBA" id="ARBA00022723"/>
    </source>
</evidence>
<gene>
    <name evidence="10" type="ORF">EJC49_15390</name>
</gene>
<dbReference type="GO" id="GO:0009055">
    <property type="term" value="F:electron transfer activity"/>
    <property type="evidence" value="ECO:0007669"/>
    <property type="project" value="InterPro"/>
</dbReference>
<evidence type="ECO:0000313" key="10">
    <source>
        <dbReference type="EMBL" id="RST85473.1"/>
    </source>
</evidence>
<dbReference type="AlphaFoldDB" id="A0A429YVJ4"/>
<evidence type="ECO:0000259" key="9">
    <source>
        <dbReference type="PROSITE" id="PS51007"/>
    </source>
</evidence>
<name>A0A429YVJ4_9HYPH</name>
<dbReference type="InterPro" id="IPR009056">
    <property type="entry name" value="Cyt_c-like_dom"/>
</dbReference>
<dbReference type="PANTHER" id="PTHR35008:SF4">
    <property type="entry name" value="BLL4482 PROTEIN"/>
    <property type="match status" value="1"/>
</dbReference>
<dbReference type="Gene3D" id="1.10.760.10">
    <property type="entry name" value="Cytochrome c-like domain"/>
    <property type="match status" value="1"/>
</dbReference>
<dbReference type="EMBL" id="RWKW01000055">
    <property type="protein sequence ID" value="RST85473.1"/>
    <property type="molecule type" value="Genomic_DNA"/>
</dbReference>
<dbReference type="GO" id="GO:0005506">
    <property type="term" value="F:iron ion binding"/>
    <property type="evidence" value="ECO:0007669"/>
    <property type="project" value="InterPro"/>
</dbReference>
<dbReference type="GO" id="GO:0020037">
    <property type="term" value="F:heme binding"/>
    <property type="evidence" value="ECO:0007669"/>
    <property type="project" value="InterPro"/>
</dbReference>
<dbReference type="PRINTS" id="PR00605">
    <property type="entry name" value="CYTCHROMECIC"/>
</dbReference>
<protein>
    <submittedName>
        <fullName evidence="10">Cytochrome c</fullName>
    </submittedName>
</protein>
<comment type="cofactor">
    <cofactor evidence="1">
        <name>heme c</name>
        <dbReference type="ChEBI" id="CHEBI:61717"/>
    </cofactor>
</comment>
<evidence type="ECO:0000256" key="1">
    <source>
        <dbReference type="ARBA" id="ARBA00001926"/>
    </source>
</evidence>
<evidence type="ECO:0000256" key="2">
    <source>
        <dbReference type="ARBA" id="ARBA00022448"/>
    </source>
</evidence>
<evidence type="ECO:0000256" key="3">
    <source>
        <dbReference type="ARBA" id="ARBA00022617"/>
    </source>
</evidence>
<comment type="caution">
    <text evidence="10">The sequence shown here is derived from an EMBL/GenBank/DDBJ whole genome shotgun (WGS) entry which is preliminary data.</text>
</comment>
<dbReference type="OrthoDB" id="9811281at2"/>
<sequence length="162" mass="17728">MRRMTLRAIGLIATGLAIAVALGVWGMARSSPPGILKPDEASVVATGSKLYAIHCASCHGASLEGQAEDWQRRDAEGFALAPPHDATGHTWHHPDRLLFDITKVGVGVAANLPDYKTRMPAFEGVLDDDEIIAVLSFIKAQWPDDIRRRHDLLNERDADARR</sequence>
<dbReference type="PROSITE" id="PS51007">
    <property type="entry name" value="CYTC"/>
    <property type="match status" value="1"/>
</dbReference>
<keyword evidence="3 8" id="KW-0349">Heme</keyword>
<dbReference type="InterPro" id="IPR008168">
    <property type="entry name" value="Cyt_C_IC"/>
</dbReference>
<dbReference type="Pfam" id="PF00034">
    <property type="entry name" value="Cytochrom_C"/>
    <property type="match status" value="1"/>
</dbReference>
<evidence type="ECO:0000256" key="7">
    <source>
        <dbReference type="ARBA" id="ARBA00023004"/>
    </source>
</evidence>
<keyword evidence="5 8" id="KW-0479">Metal-binding</keyword>
<reference evidence="10 11" key="1">
    <citation type="submission" date="2018-12" db="EMBL/GenBank/DDBJ databases">
        <title>Mesorhizobium carbonis sp. nov., isolated from coal mine water.</title>
        <authorList>
            <person name="Xin W."/>
            <person name="Xu Z."/>
            <person name="Xiang F."/>
            <person name="Zhang J."/>
            <person name="Xi L."/>
            <person name="Liu J."/>
        </authorList>
    </citation>
    <scope>NUCLEOTIDE SEQUENCE [LARGE SCALE GENOMIC DNA]</scope>
    <source>
        <strain evidence="10 11">B2.3</strain>
    </source>
</reference>
<dbReference type="InterPro" id="IPR036909">
    <property type="entry name" value="Cyt_c-like_dom_sf"/>
</dbReference>
<dbReference type="Proteomes" id="UP000278398">
    <property type="component" value="Unassembled WGS sequence"/>
</dbReference>
<keyword evidence="6" id="KW-0249">Electron transport</keyword>
<proteinExistence type="predicted"/>
<keyword evidence="11" id="KW-1185">Reference proteome</keyword>
<feature type="domain" description="Cytochrome c" evidence="9">
    <location>
        <begin position="42"/>
        <end position="142"/>
    </location>
</feature>
<organism evidence="10 11">
    <name type="scientific">Aquibium carbonis</name>
    <dbReference type="NCBI Taxonomy" id="2495581"/>
    <lineage>
        <taxon>Bacteria</taxon>
        <taxon>Pseudomonadati</taxon>
        <taxon>Pseudomonadota</taxon>
        <taxon>Alphaproteobacteria</taxon>
        <taxon>Hyphomicrobiales</taxon>
        <taxon>Phyllobacteriaceae</taxon>
        <taxon>Aquibium</taxon>
    </lineage>
</organism>
<dbReference type="SUPFAM" id="SSF46626">
    <property type="entry name" value="Cytochrome c"/>
    <property type="match status" value="1"/>
</dbReference>
<dbReference type="InterPro" id="IPR051459">
    <property type="entry name" value="Cytochrome_c-type_DH"/>
</dbReference>
<dbReference type="PANTHER" id="PTHR35008">
    <property type="entry name" value="BLL4482 PROTEIN-RELATED"/>
    <property type="match status" value="1"/>
</dbReference>
<evidence type="ECO:0000256" key="4">
    <source>
        <dbReference type="ARBA" id="ARBA00022660"/>
    </source>
</evidence>
<accession>A0A429YVJ4</accession>
<evidence type="ECO:0000313" key="11">
    <source>
        <dbReference type="Proteomes" id="UP000278398"/>
    </source>
</evidence>
<evidence type="ECO:0000256" key="8">
    <source>
        <dbReference type="PROSITE-ProRule" id="PRU00433"/>
    </source>
</evidence>
<keyword evidence="7 8" id="KW-0408">Iron</keyword>
<evidence type="ECO:0000256" key="6">
    <source>
        <dbReference type="ARBA" id="ARBA00022982"/>
    </source>
</evidence>
<keyword evidence="4" id="KW-0679">Respiratory chain</keyword>